<keyword evidence="2" id="KW-1185">Reference proteome</keyword>
<reference evidence="1 2" key="2">
    <citation type="journal article" date="2022" name="Mol. Ecol. Resour.">
        <title>The genomes of chicory, endive, great burdock and yacon provide insights into Asteraceae paleo-polyploidization history and plant inulin production.</title>
        <authorList>
            <person name="Fan W."/>
            <person name="Wang S."/>
            <person name="Wang H."/>
            <person name="Wang A."/>
            <person name="Jiang F."/>
            <person name="Liu H."/>
            <person name="Zhao H."/>
            <person name="Xu D."/>
            <person name="Zhang Y."/>
        </authorList>
    </citation>
    <scope>NUCLEOTIDE SEQUENCE [LARGE SCALE GENOMIC DNA]</scope>
    <source>
        <strain evidence="2">cv. Yunnan</strain>
        <tissue evidence="1">Leaves</tissue>
    </source>
</reference>
<reference evidence="2" key="1">
    <citation type="journal article" date="2022" name="Mol. Ecol. Resour.">
        <title>The genomes of chicory, endive, great burdock and yacon provide insights into Asteraceae palaeo-polyploidization history and plant inulin production.</title>
        <authorList>
            <person name="Fan W."/>
            <person name="Wang S."/>
            <person name="Wang H."/>
            <person name="Wang A."/>
            <person name="Jiang F."/>
            <person name="Liu H."/>
            <person name="Zhao H."/>
            <person name="Xu D."/>
            <person name="Zhang Y."/>
        </authorList>
    </citation>
    <scope>NUCLEOTIDE SEQUENCE [LARGE SCALE GENOMIC DNA]</scope>
    <source>
        <strain evidence="2">cv. Yunnan</strain>
    </source>
</reference>
<proteinExistence type="predicted"/>
<comment type="caution">
    <text evidence="1">The sequence shown here is derived from an EMBL/GenBank/DDBJ whole genome shotgun (WGS) entry which is preliminary data.</text>
</comment>
<protein>
    <submittedName>
        <fullName evidence="1">Uncharacterized protein</fullName>
    </submittedName>
</protein>
<accession>A0ACB9HTB0</accession>
<name>A0ACB9HTB0_9ASTR</name>
<organism evidence="1 2">
    <name type="scientific">Smallanthus sonchifolius</name>
    <dbReference type="NCBI Taxonomy" id="185202"/>
    <lineage>
        <taxon>Eukaryota</taxon>
        <taxon>Viridiplantae</taxon>
        <taxon>Streptophyta</taxon>
        <taxon>Embryophyta</taxon>
        <taxon>Tracheophyta</taxon>
        <taxon>Spermatophyta</taxon>
        <taxon>Magnoliopsida</taxon>
        <taxon>eudicotyledons</taxon>
        <taxon>Gunneridae</taxon>
        <taxon>Pentapetalae</taxon>
        <taxon>asterids</taxon>
        <taxon>campanulids</taxon>
        <taxon>Asterales</taxon>
        <taxon>Asteraceae</taxon>
        <taxon>Asteroideae</taxon>
        <taxon>Heliantheae alliance</taxon>
        <taxon>Millerieae</taxon>
        <taxon>Smallanthus</taxon>
    </lineage>
</organism>
<sequence length="114" mass="12807">MAICDPDSSIFLHGYLELTIFEARCLPNMDLPTERVRRCLKVFRLCKHIVAPVAHPEKVKRIRQPPPATTLPPLMTVFLHHGEHRLTSDRLHPSRVSIGGEHDEKTVVAGGGWG</sequence>
<evidence type="ECO:0000313" key="2">
    <source>
        <dbReference type="Proteomes" id="UP001056120"/>
    </source>
</evidence>
<evidence type="ECO:0000313" key="1">
    <source>
        <dbReference type="EMBL" id="KAI3798827.1"/>
    </source>
</evidence>
<gene>
    <name evidence="1" type="ORF">L1987_34107</name>
</gene>
<dbReference type="Proteomes" id="UP001056120">
    <property type="component" value="Linkage Group LG11"/>
</dbReference>
<dbReference type="EMBL" id="CM042028">
    <property type="protein sequence ID" value="KAI3798827.1"/>
    <property type="molecule type" value="Genomic_DNA"/>
</dbReference>